<organism evidence="1 2">
    <name type="scientific">Ambrosia artemisiifolia</name>
    <name type="common">Common ragweed</name>
    <dbReference type="NCBI Taxonomy" id="4212"/>
    <lineage>
        <taxon>Eukaryota</taxon>
        <taxon>Viridiplantae</taxon>
        <taxon>Streptophyta</taxon>
        <taxon>Embryophyta</taxon>
        <taxon>Tracheophyta</taxon>
        <taxon>Spermatophyta</taxon>
        <taxon>Magnoliopsida</taxon>
        <taxon>eudicotyledons</taxon>
        <taxon>Gunneridae</taxon>
        <taxon>Pentapetalae</taxon>
        <taxon>asterids</taxon>
        <taxon>campanulids</taxon>
        <taxon>Asterales</taxon>
        <taxon>Asteraceae</taxon>
        <taxon>Asteroideae</taxon>
        <taxon>Heliantheae alliance</taxon>
        <taxon>Heliantheae</taxon>
        <taxon>Ambrosia</taxon>
    </lineage>
</organism>
<comment type="caution">
    <text evidence="1">The sequence shown here is derived from an EMBL/GenBank/DDBJ whole genome shotgun (WGS) entry which is preliminary data.</text>
</comment>
<dbReference type="EMBL" id="JAMZMK010006432">
    <property type="protein sequence ID" value="KAI7748933.1"/>
    <property type="molecule type" value="Genomic_DNA"/>
</dbReference>
<evidence type="ECO:0000313" key="1">
    <source>
        <dbReference type="EMBL" id="KAI7748933.1"/>
    </source>
</evidence>
<dbReference type="Proteomes" id="UP001206925">
    <property type="component" value="Unassembled WGS sequence"/>
</dbReference>
<sequence>MISATHFTSFIYNNLVKHSETLMAFYVSLSLDGKKNNWNSKKEICINEAACSLHNALAVWYPILISDSDSDSLYLDQLNKEGPPPHQIKYYDCAVETAVEDWWKEVEVKKRIILFIVKEGGEEPWMAMENNKQLRDETAGWNDVSERFSFIFVYLDTSSILQPFDAGNYDLFYNTHQTGMLRMLEGRVMEEVPRSKSFTPLGGHKGTNFSSSRLTKRACGDVGLVSSSISRARAYS</sequence>
<proteinExistence type="predicted"/>
<accession>A0AAD5GR45</accession>
<name>A0AAD5GR45_AMBAR</name>
<reference evidence="1" key="1">
    <citation type="submission" date="2022-06" db="EMBL/GenBank/DDBJ databases">
        <title>Uncovering the hologenomic basis of an extraordinary plant invasion.</title>
        <authorList>
            <person name="Bieker V.C."/>
            <person name="Martin M.D."/>
            <person name="Gilbert T."/>
            <person name="Hodgins K."/>
            <person name="Battlay P."/>
            <person name="Petersen B."/>
            <person name="Wilson J."/>
        </authorList>
    </citation>
    <scope>NUCLEOTIDE SEQUENCE</scope>
    <source>
        <strain evidence="1">AA19_3_7</strain>
        <tissue evidence="1">Leaf</tissue>
    </source>
</reference>
<gene>
    <name evidence="1" type="ORF">M8C21_021239</name>
</gene>
<dbReference type="AlphaFoldDB" id="A0AAD5GR45"/>
<keyword evidence="2" id="KW-1185">Reference proteome</keyword>
<evidence type="ECO:0000313" key="2">
    <source>
        <dbReference type="Proteomes" id="UP001206925"/>
    </source>
</evidence>
<protein>
    <submittedName>
        <fullName evidence="1">Uncharacterized protein</fullName>
    </submittedName>
</protein>